<dbReference type="SMART" id="SM00320">
    <property type="entry name" value="WD40"/>
    <property type="match status" value="4"/>
</dbReference>
<dbReference type="Pfam" id="PF00400">
    <property type="entry name" value="WD40"/>
    <property type="match status" value="3"/>
</dbReference>
<dbReference type="PROSITE" id="PS00678">
    <property type="entry name" value="WD_REPEATS_1"/>
    <property type="match status" value="2"/>
</dbReference>
<accession>A0AAD6C7T9</accession>
<evidence type="ECO:0000256" key="3">
    <source>
        <dbReference type="PROSITE-ProRule" id="PRU00221"/>
    </source>
</evidence>
<dbReference type="InterPro" id="IPR001680">
    <property type="entry name" value="WD40_rpt"/>
</dbReference>
<keyword evidence="2" id="KW-0677">Repeat</keyword>
<keyword evidence="5" id="KW-1185">Reference proteome</keyword>
<dbReference type="PANTHER" id="PTHR19879">
    <property type="entry name" value="TRANSCRIPTION INITIATION FACTOR TFIID"/>
    <property type="match status" value="1"/>
</dbReference>
<reference evidence="4" key="1">
    <citation type="submission" date="2022-12" db="EMBL/GenBank/DDBJ databases">
        <authorList>
            <person name="Petersen C."/>
        </authorList>
    </citation>
    <scope>NUCLEOTIDE SEQUENCE</scope>
    <source>
        <strain evidence="4">IBT 16125</strain>
    </source>
</reference>
<dbReference type="InterPro" id="IPR015943">
    <property type="entry name" value="WD40/YVTN_repeat-like_dom_sf"/>
</dbReference>
<dbReference type="InterPro" id="IPR019775">
    <property type="entry name" value="WD40_repeat_CS"/>
</dbReference>
<evidence type="ECO:0008006" key="6">
    <source>
        <dbReference type="Google" id="ProtNLM"/>
    </source>
</evidence>
<reference evidence="4" key="2">
    <citation type="journal article" date="2023" name="IMA Fungus">
        <title>Comparative genomic study of the Penicillium genus elucidates a diverse pangenome and 15 lateral gene transfer events.</title>
        <authorList>
            <person name="Petersen C."/>
            <person name="Sorensen T."/>
            <person name="Nielsen M.R."/>
            <person name="Sondergaard T.E."/>
            <person name="Sorensen J.L."/>
            <person name="Fitzpatrick D.A."/>
            <person name="Frisvad J.C."/>
            <person name="Nielsen K.L."/>
        </authorList>
    </citation>
    <scope>NUCLEOTIDE SEQUENCE</scope>
    <source>
        <strain evidence="4">IBT 16125</strain>
    </source>
</reference>
<dbReference type="PROSITE" id="PS50294">
    <property type="entry name" value="WD_REPEATS_REGION"/>
    <property type="match status" value="3"/>
</dbReference>
<name>A0AAD6C7T9_9EURO</name>
<comment type="caution">
    <text evidence="4">The sequence shown here is derived from an EMBL/GenBank/DDBJ whole genome shotgun (WGS) entry which is preliminary data.</text>
</comment>
<dbReference type="CDD" id="cd00200">
    <property type="entry name" value="WD40"/>
    <property type="match status" value="1"/>
</dbReference>
<protein>
    <recommendedName>
        <fullName evidence="6">Vegetative incompatibility protein HET-E-1</fullName>
    </recommendedName>
</protein>
<dbReference type="PROSITE" id="PS50082">
    <property type="entry name" value="WD_REPEATS_2"/>
    <property type="match status" value="3"/>
</dbReference>
<dbReference type="RefSeq" id="XP_056766396.1">
    <property type="nucleotide sequence ID" value="XM_056907778.1"/>
</dbReference>
<dbReference type="GeneID" id="81598021"/>
<dbReference type="SUPFAM" id="SSF50978">
    <property type="entry name" value="WD40 repeat-like"/>
    <property type="match status" value="1"/>
</dbReference>
<proteinExistence type="predicted"/>
<feature type="repeat" description="WD" evidence="3">
    <location>
        <begin position="470"/>
        <end position="511"/>
    </location>
</feature>
<evidence type="ECO:0000313" key="4">
    <source>
        <dbReference type="EMBL" id="KAJ5453440.1"/>
    </source>
</evidence>
<evidence type="ECO:0000256" key="1">
    <source>
        <dbReference type="ARBA" id="ARBA00022574"/>
    </source>
</evidence>
<dbReference type="PRINTS" id="PR00320">
    <property type="entry name" value="GPROTEINBRPT"/>
</dbReference>
<evidence type="ECO:0000313" key="5">
    <source>
        <dbReference type="Proteomes" id="UP001213681"/>
    </source>
</evidence>
<sequence length="589" mass="66226">MRFLNQLYSMIYPCSWSPGYLRFGKLVLCLTVSLEMLISDPNKSLVEILAHKNNRSEFNVTYLPVINRLLKGQTKRKEEILVHEFQEIVSTIIMLESPLSIISLSRFIRLPKEHIDRRLDLLHSVLDISKDPTQPVRLFYLSFRDYLLDHETREKIPFRLDSKEMHYKLTVKCLSVCESLRKNICTLPSDGTYRAEIDRRKIDDYVPAALQYACQYWAHHLVQCRNLNNVEAMSLLGLMSEILSILDTLQTGIFGNESCSILDFLHDAKRFVMKNRQIADEAPLQIYCAGLVFAPRTAIIRREFQSELPSWICQFPQTVRLWDAATGGLQQTLKGHVGSVRSVAFSPDGRLLASGSLDQAVRLWDTVTGALQQTIEYNSGWVPIRYSQRYSSSAPSVAFSPDGRLLASGSYNQRVRLWDTATGAIQQTLKGHSGSDLSAAFSPGRWMVVPGSLDQTVRLRDTGPGILQETEDHSGSVTSMAFSPDGRLLASCFLDQTVWLWDIATGALQKTLKSNGIVTELQFSQDGSYLITNLGTLDVQSGHENHASNSTNRNPAIFIQQGQWINLNGKNALWLPPEFQPSCSATSGN</sequence>
<keyword evidence="1 3" id="KW-0853">WD repeat</keyword>
<feature type="repeat" description="WD" evidence="3">
    <location>
        <begin position="333"/>
        <end position="374"/>
    </location>
</feature>
<dbReference type="InterPro" id="IPR036322">
    <property type="entry name" value="WD40_repeat_dom_sf"/>
</dbReference>
<dbReference type="EMBL" id="JAPVEA010000005">
    <property type="protein sequence ID" value="KAJ5453440.1"/>
    <property type="molecule type" value="Genomic_DNA"/>
</dbReference>
<dbReference type="InterPro" id="IPR020472">
    <property type="entry name" value="WD40_PAC1"/>
</dbReference>
<dbReference type="AlphaFoldDB" id="A0AAD6C7T9"/>
<evidence type="ECO:0000256" key="2">
    <source>
        <dbReference type="ARBA" id="ARBA00022737"/>
    </source>
</evidence>
<dbReference type="Gene3D" id="2.130.10.10">
    <property type="entry name" value="YVTN repeat-like/Quinoprotein amine dehydrogenase"/>
    <property type="match status" value="3"/>
</dbReference>
<gene>
    <name evidence="4" type="ORF">N7458_004396</name>
</gene>
<dbReference type="Proteomes" id="UP001213681">
    <property type="component" value="Unassembled WGS sequence"/>
</dbReference>
<feature type="repeat" description="WD" evidence="3">
    <location>
        <begin position="387"/>
        <end position="428"/>
    </location>
</feature>
<organism evidence="4 5">
    <name type="scientific">Penicillium daleae</name>
    <dbReference type="NCBI Taxonomy" id="63821"/>
    <lineage>
        <taxon>Eukaryota</taxon>
        <taxon>Fungi</taxon>
        <taxon>Dikarya</taxon>
        <taxon>Ascomycota</taxon>
        <taxon>Pezizomycotina</taxon>
        <taxon>Eurotiomycetes</taxon>
        <taxon>Eurotiomycetidae</taxon>
        <taxon>Eurotiales</taxon>
        <taxon>Aspergillaceae</taxon>
        <taxon>Penicillium</taxon>
    </lineage>
</organism>
<dbReference type="PANTHER" id="PTHR19879:SF9">
    <property type="entry name" value="TRANSCRIPTION INITIATION FACTOR TFIID SUBUNIT 5"/>
    <property type="match status" value="1"/>
</dbReference>